<name>A0ACB8Z5G8_ARCLA</name>
<accession>A0ACB8Z5G8</accession>
<comment type="caution">
    <text evidence="1">The sequence shown here is derived from an EMBL/GenBank/DDBJ whole genome shotgun (WGS) entry which is preliminary data.</text>
</comment>
<gene>
    <name evidence="1" type="ORF">L6452_32785</name>
</gene>
<sequence length="99" mass="10736">MKSWPGSRRQSLQSRRQKRGEVSSFFTTGTAGQHKLNTGKVFQGGYLDVGLPLANGSAGSPIIDGSRTAKGSICGESGNSSKSEQTFFWLSLHPYLLYH</sequence>
<dbReference type="EMBL" id="CM042057">
    <property type="protein sequence ID" value="KAI3692960.1"/>
    <property type="molecule type" value="Genomic_DNA"/>
</dbReference>
<reference evidence="2" key="1">
    <citation type="journal article" date="2022" name="Mol. Ecol. Resour.">
        <title>The genomes of chicory, endive, great burdock and yacon provide insights into Asteraceae palaeo-polyploidization history and plant inulin production.</title>
        <authorList>
            <person name="Fan W."/>
            <person name="Wang S."/>
            <person name="Wang H."/>
            <person name="Wang A."/>
            <person name="Jiang F."/>
            <person name="Liu H."/>
            <person name="Zhao H."/>
            <person name="Xu D."/>
            <person name="Zhang Y."/>
        </authorList>
    </citation>
    <scope>NUCLEOTIDE SEQUENCE [LARGE SCALE GENOMIC DNA]</scope>
    <source>
        <strain evidence="2">cv. Niubang</strain>
    </source>
</reference>
<evidence type="ECO:0000313" key="1">
    <source>
        <dbReference type="EMBL" id="KAI3692960.1"/>
    </source>
</evidence>
<evidence type="ECO:0000313" key="2">
    <source>
        <dbReference type="Proteomes" id="UP001055879"/>
    </source>
</evidence>
<proteinExistence type="predicted"/>
<reference evidence="1 2" key="2">
    <citation type="journal article" date="2022" name="Mol. Ecol. Resour.">
        <title>The genomes of chicory, endive, great burdock and yacon provide insights into Asteraceae paleo-polyploidization history and plant inulin production.</title>
        <authorList>
            <person name="Fan W."/>
            <person name="Wang S."/>
            <person name="Wang H."/>
            <person name="Wang A."/>
            <person name="Jiang F."/>
            <person name="Liu H."/>
            <person name="Zhao H."/>
            <person name="Xu D."/>
            <person name="Zhang Y."/>
        </authorList>
    </citation>
    <scope>NUCLEOTIDE SEQUENCE [LARGE SCALE GENOMIC DNA]</scope>
    <source>
        <strain evidence="2">cv. Niubang</strain>
    </source>
</reference>
<organism evidence="1 2">
    <name type="scientific">Arctium lappa</name>
    <name type="common">Greater burdock</name>
    <name type="synonym">Lappa major</name>
    <dbReference type="NCBI Taxonomy" id="4217"/>
    <lineage>
        <taxon>Eukaryota</taxon>
        <taxon>Viridiplantae</taxon>
        <taxon>Streptophyta</taxon>
        <taxon>Embryophyta</taxon>
        <taxon>Tracheophyta</taxon>
        <taxon>Spermatophyta</taxon>
        <taxon>Magnoliopsida</taxon>
        <taxon>eudicotyledons</taxon>
        <taxon>Gunneridae</taxon>
        <taxon>Pentapetalae</taxon>
        <taxon>asterids</taxon>
        <taxon>campanulids</taxon>
        <taxon>Asterales</taxon>
        <taxon>Asteraceae</taxon>
        <taxon>Carduoideae</taxon>
        <taxon>Cardueae</taxon>
        <taxon>Arctiinae</taxon>
        <taxon>Arctium</taxon>
    </lineage>
</organism>
<keyword evidence="2" id="KW-1185">Reference proteome</keyword>
<protein>
    <submittedName>
        <fullName evidence="1">Uncharacterized protein</fullName>
    </submittedName>
</protein>
<dbReference type="Proteomes" id="UP001055879">
    <property type="component" value="Linkage Group LG11"/>
</dbReference>